<accession>A0A9W8HNZ2</accession>
<reference evidence="2" key="1">
    <citation type="submission" date="2022-07" db="EMBL/GenBank/DDBJ databases">
        <title>Phylogenomic reconstructions and comparative analyses of Kickxellomycotina fungi.</title>
        <authorList>
            <person name="Reynolds N.K."/>
            <person name="Stajich J.E."/>
            <person name="Barry K."/>
            <person name="Grigoriev I.V."/>
            <person name="Crous P."/>
            <person name="Smith M.E."/>
        </authorList>
    </citation>
    <scope>NUCLEOTIDE SEQUENCE</scope>
    <source>
        <strain evidence="2">NBRC 105414</strain>
    </source>
</reference>
<sequence length="98" mass="10628">MDGYAIPDYIFVSGLSAQQSRSRRSSRRSSLRPTTPLTGIYASPPGSPHMPSSPHMPAAALDGSPQDAEIKEIIGHIHGAGRGWPRHAQLESPRLVRF</sequence>
<keyword evidence="3" id="KW-1185">Reference proteome</keyword>
<dbReference type="AlphaFoldDB" id="A0A9W8HNZ2"/>
<dbReference type="EMBL" id="JANBUL010000007">
    <property type="protein sequence ID" value="KAJ2785780.1"/>
    <property type="molecule type" value="Genomic_DNA"/>
</dbReference>
<dbReference type="OrthoDB" id="5597577at2759"/>
<evidence type="ECO:0000313" key="2">
    <source>
        <dbReference type="EMBL" id="KAJ2785780.1"/>
    </source>
</evidence>
<proteinExistence type="predicted"/>
<protein>
    <submittedName>
        <fullName evidence="2">Uncharacterized protein</fullName>
    </submittedName>
</protein>
<organism evidence="2 3">
    <name type="scientific">Coemansia javaensis</name>
    <dbReference type="NCBI Taxonomy" id="2761396"/>
    <lineage>
        <taxon>Eukaryota</taxon>
        <taxon>Fungi</taxon>
        <taxon>Fungi incertae sedis</taxon>
        <taxon>Zoopagomycota</taxon>
        <taxon>Kickxellomycotina</taxon>
        <taxon>Kickxellomycetes</taxon>
        <taxon>Kickxellales</taxon>
        <taxon>Kickxellaceae</taxon>
        <taxon>Coemansia</taxon>
    </lineage>
</organism>
<feature type="compositionally biased region" description="Low complexity" evidence="1">
    <location>
        <begin position="49"/>
        <end position="60"/>
    </location>
</feature>
<comment type="caution">
    <text evidence="2">The sequence shown here is derived from an EMBL/GenBank/DDBJ whole genome shotgun (WGS) entry which is preliminary data.</text>
</comment>
<evidence type="ECO:0000313" key="3">
    <source>
        <dbReference type="Proteomes" id="UP001140217"/>
    </source>
</evidence>
<feature type="region of interest" description="Disordered" evidence="1">
    <location>
        <begin position="17"/>
        <end position="65"/>
    </location>
</feature>
<dbReference type="Proteomes" id="UP001140217">
    <property type="component" value="Unassembled WGS sequence"/>
</dbReference>
<gene>
    <name evidence="2" type="ORF">H4R18_000326</name>
</gene>
<evidence type="ECO:0000256" key="1">
    <source>
        <dbReference type="SAM" id="MobiDB-lite"/>
    </source>
</evidence>
<name>A0A9W8HNZ2_9FUNG</name>
<feature type="compositionally biased region" description="Basic residues" evidence="1">
    <location>
        <begin position="21"/>
        <end position="30"/>
    </location>
</feature>